<dbReference type="EMBL" id="LK391707">
    <property type="protein sequence ID" value="CDR93741.1"/>
    <property type="molecule type" value="Genomic_DNA"/>
</dbReference>
<dbReference type="Proteomes" id="UP000033188">
    <property type="component" value="Chromosome 1"/>
</dbReference>
<dbReference type="AlphaFoldDB" id="A0A061CYN0"/>
<reference evidence="2" key="1">
    <citation type="journal article" date="2014" name="Nucleic Acids Res.">
        <title>The evolutionary dynamics of variant antigen genes in Babesia reveal a history of genomic innovation underlying host-parasite interaction.</title>
        <authorList>
            <person name="Jackson A.P."/>
            <person name="Otto T.D."/>
            <person name="Darby A."/>
            <person name="Ramaprasad A."/>
            <person name="Xia D."/>
            <person name="Echaide I.E."/>
            <person name="Farber M."/>
            <person name="Gahlot S."/>
            <person name="Gamble J."/>
            <person name="Gupta D."/>
            <person name="Gupta Y."/>
            <person name="Jackson L."/>
            <person name="Malandrin L."/>
            <person name="Malas T.B."/>
            <person name="Moussa E."/>
            <person name="Nair M."/>
            <person name="Reid A.J."/>
            <person name="Sanders M."/>
            <person name="Sharma J."/>
            <person name="Tracey A."/>
            <person name="Quail M.A."/>
            <person name="Weir W."/>
            <person name="Wastling J.M."/>
            <person name="Hall N."/>
            <person name="Willadsen P."/>
            <person name="Lingelbach K."/>
            <person name="Shiels B."/>
            <person name="Tait A."/>
            <person name="Berriman M."/>
            <person name="Allred D.R."/>
            <person name="Pain A."/>
        </authorList>
    </citation>
    <scope>NUCLEOTIDE SEQUENCE [LARGE SCALE GENOMIC DNA]</scope>
    <source>
        <strain evidence="2">Bond</strain>
    </source>
</reference>
<dbReference type="RefSeq" id="XP_012765927.1">
    <property type="nucleotide sequence ID" value="XM_012910473.1"/>
</dbReference>
<dbReference type="VEuPathDB" id="PiroplasmaDB:BBBOND_0100700"/>
<organism evidence="1 2">
    <name type="scientific">Babesia bigemina</name>
    <dbReference type="NCBI Taxonomy" id="5866"/>
    <lineage>
        <taxon>Eukaryota</taxon>
        <taxon>Sar</taxon>
        <taxon>Alveolata</taxon>
        <taxon>Apicomplexa</taxon>
        <taxon>Aconoidasida</taxon>
        <taxon>Piroplasmida</taxon>
        <taxon>Babesiidae</taxon>
        <taxon>Babesia</taxon>
    </lineage>
</organism>
<proteinExistence type="predicted"/>
<dbReference type="KEGG" id="bbig:BBBOND_0100700"/>
<protein>
    <submittedName>
        <fullName evidence="1">Uncharacterized protein</fullName>
    </submittedName>
</protein>
<name>A0A061CYN0_BABBI</name>
<dbReference type="OrthoDB" id="627829at2759"/>
<evidence type="ECO:0000313" key="2">
    <source>
        <dbReference type="Proteomes" id="UP000033188"/>
    </source>
</evidence>
<accession>A0A061CYN0</accession>
<keyword evidence="2" id="KW-1185">Reference proteome</keyword>
<dbReference type="GeneID" id="24562282"/>
<evidence type="ECO:0000313" key="1">
    <source>
        <dbReference type="EMBL" id="CDR93741.1"/>
    </source>
</evidence>
<sequence>MAYQRGNRKPLLSEGQEKPNNSATYVLKSLYTDGEDHRLREIQEALKRLKKLMLRTDALHSDILSDLRSYVTLCLNNQTGHSPSCNGNNCKQQLCCLFPQLQRSCLGARLANGQIIKTSKRWHNLTNQCNMAYFAFTDAPRNVKEGIDWLIALKGTDPENNIKAIGEAIHKFLADKPVGKMKIPALERIKCISKNFLQQESIKDCPLVNDMLRKFNKAWDKSAGKWLKRLFRIYESDYKNVIQSKGLTAETISNNLGKVVYACEEFLRGIKVPGQYRSAYSSEAMFYAACAKFPEACAVVVVGIAPMLYVGLQSLSDASVDAFLRWPPFTAYNRMQEVLKAVGYVEPGCRRGMKASHILSAFRGFNLRIFKNIYDFAGFWAFY</sequence>
<gene>
    <name evidence="1" type="ORF">BBBOND_0100700</name>
</gene>